<feature type="signal peptide" evidence="1">
    <location>
        <begin position="1"/>
        <end position="32"/>
    </location>
</feature>
<dbReference type="InterPro" id="IPR023296">
    <property type="entry name" value="Glyco_hydro_beta-prop_sf"/>
</dbReference>
<comment type="caution">
    <text evidence="2">The sequence shown here is derived from an EMBL/GenBank/DDBJ whole genome shotgun (WGS) entry which is preliminary data.</text>
</comment>
<dbReference type="AlphaFoldDB" id="A0A316FL36"/>
<evidence type="ECO:0000256" key="1">
    <source>
        <dbReference type="SAM" id="SignalP"/>
    </source>
</evidence>
<protein>
    <recommendedName>
        <fullName evidence="4">Glycosyl hydrolase family 43</fullName>
    </recommendedName>
</protein>
<dbReference type="Proteomes" id="UP000245697">
    <property type="component" value="Unassembled WGS sequence"/>
</dbReference>
<evidence type="ECO:0000313" key="2">
    <source>
        <dbReference type="EMBL" id="PWK49424.1"/>
    </source>
</evidence>
<gene>
    <name evidence="2" type="ORF">BC793_10495</name>
</gene>
<reference evidence="2 3" key="1">
    <citation type="submission" date="2018-05" db="EMBL/GenBank/DDBJ databases">
        <title>Genomic Encyclopedia of Archaeal and Bacterial Type Strains, Phase II (KMG-II): from individual species to whole genera.</title>
        <authorList>
            <person name="Goeker M."/>
        </authorList>
    </citation>
    <scope>NUCLEOTIDE SEQUENCE [LARGE SCALE GENOMIC DNA]</scope>
    <source>
        <strain evidence="2 3">DSM 45184</strain>
    </source>
</reference>
<organism evidence="2 3">
    <name type="scientific">Actinoplanes xinjiangensis</name>
    <dbReference type="NCBI Taxonomy" id="512350"/>
    <lineage>
        <taxon>Bacteria</taxon>
        <taxon>Bacillati</taxon>
        <taxon>Actinomycetota</taxon>
        <taxon>Actinomycetes</taxon>
        <taxon>Micromonosporales</taxon>
        <taxon>Micromonosporaceae</taxon>
        <taxon>Actinoplanes</taxon>
    </lineage>
</organism>
<proteinExistence type="predicted"/>
<evidence type="ECO:0000313" key="3">
    <source>
        <dbReference type="Proteomes" id="UP000245697"/>
    </source>
</evidence>
<accession>A0A316FL36</accession>
<dbReference type="RefSeq" id="WP_239169843.1">
    <property type="nucleotide sequence ID" value="NZ_BONA01000025.1"/>
</dbReference>
<keyword evidence="3" id="KW-1185">Reference proteome</keyword>
<dbReference type="EMBL" id="QGGR01000004">
    <property type="protein sequence ID" value="PWK49424.1"/>
    <property type="molecule type" value="Genomic_DNA"/>
</dbReference>
<sequence length="90" mass="9511">MRIRPLRAALVTLLMTAAAYVTVAFNPLSSDAAVGFTNPVAAAPYGADPWMGFDNGYYYLAATTWNNQVVVKKAKSVAALPGATSTASRR</sequence>
<dbReference type="SUPFAM" id="SSF75005">
    <property type="entry name" value="Arabinanase/levansucrase/invertase"/>
    <property type="match status" value="1"/>
</dbReference>
<evidence type="ECO:0008006" key="4">
    <source>
        <dbReference type="Google" id="ProtNLM"/>
    </source>
</evidence>
<feature type="chain" id="PRO_5016266112" description="Glycosyl hydrolase family 43" evidence="1">
    <location>
        <begin position="33"/>
        <end position="90"/>
    </location>
</feature>
<name>A0A316FL36_9ACTN</name>
<keyword evidence="1" id="KW-0732">Signal</keyword>